<name>A0AAD8BRX1_BIOPF</name>
<dbReference type="Proteomes" id="UP001233172">
    <property type="component" value="Unassembled WGS sequence"/>
</dbReference>
<dbReference type="EMBL" id="JASAOG010000039">
    <property type="protein sequence ID" value="KAK0059772.1"/>
    <property type="molecule type" value="Genomic_DNA"/>
</dbReference>
<reference evidence="1" key="1">
    <citation type="journal article" date="2023" name="PLoS Negl. Trop. Dis.">
        <title>A genome sequence for Biomphalaria pfeifferi, the major vector snail for the human-infecting parasite Schistosoma mansoni.</title>
        <authorList>
            <person name="Bu L."/>
            <person name="Lu L."/>
            <person name="Laidemitt M.R."/>
            <person name="Zhang S.M."/>
            <person name="Mutuku M."/>
            <person name="Mkoji G."/>
            <person name="Steinauer M."/>
            <person name="Loker E.S."/>
        </authorList>
    </citation>
    <scope>NUCLEOTIDE SEQUENCE</scope>
    <source>
        <strain evidence="1">KasaAsao</strain>
    </source>
</reference>
<accession>A0AAD8BRX1</accession>
<keyword evidence="2" id="KW-1185">Reference proteome</keyword>
<protein>
    <submittedName>
        <fullName evidence="1">Uncharacterized protein</fullName>
    </submittedName>
</protein>
<comment type="caution">
    <text evidence="1">The sequence shown here is derived from an EMBL/GenBank/DDBJ whole genome shotgun (WGS) entry which is preliminary data.</text>
</comment>
<proteinExistence type="predicted"/>
<sequence length="71" mass="8208">MQPQIDAASNRSSFKLMQPQNDPVKNLNIYPCSHKLIAVFNRICKGVIQETGFIRRQYIFMCYIIAQNGML</sequence>
<reference evidence="1" key="2">
    <citation type="submission" date="2023-04" db="EMBL/GenBank/DDBJ databases">
        <authorList>
            <person name="Bu L."/>
            <person name="Lu L."/>
            <person name="Laidemitt M.R."/>
            <person name="Zhang S.M."/>
            <person name="Mutuku M."/>
            <person name="Mkoji G."/>
            <person name="Steinauer M."/>
            <person name="Loker E.S."/>
        </authorList>
    </citation>
    <scope>NUCLEOTIDE SEQUENCE</scope>
    <source>
        <strain evidence="1">KasaAsao</strain>
        <tissue evidence="1">Whole Snail</tissue>
    </source>
</reference>
<organism evidence="1 2">
    <name type="scientific">Biomphalaria pfeifferi</name>
    <name type="common">Bloodfluke planorb</name>
    <name type="synonym">Freshwater snail</name>
    <dbReference type="NCBI Taxonomy" id="112525"/>
    <lineage>
        <taxon>Eukaryota</taxon>
        <taxon>Metazoa</taxon>
        <taxon>Spiralia</taxon>
        <taxon>Lophotrochozoa</taxon>
        <taxon>Mollusca</taxon>
        <taxon>Gastropoda</taxon>
        <taxon>Heterobranchia</taxon>
        <taxon>Euthyneura</taxon>
        <taxon>Panpulmonata</taxon>
        <taxon>Hygrophila</taxon>
        <taxon>Lymnaeoidea</taxon>
        <taxon>Planorbidae</taxon>
        <taxon>Biomphalaria</taxon>
    </lineage>
</organism>
<dbReference type="AlphaFoldDB" id="A0AAD8BRX1"/>
<gene>
    <name evidence="1" type="ORF">Bpfe_010631</name>
</gene>
<evidence type="ECO:0000313" key="2">
    <source>
        <dbReference type="Proteomes" id="UP001233172"/>
    </source>
</evidence>
<evidence type="ECO:0000313" key="1">
    <source>
        <dbReference type="EMBL" id="KAK0059772.1"/>
    </source>
</evidence>